<sequence length="323" mass="36987">MREAAFVKQNKDKWLRFENVMVGNQSDLSPDELSALYLEVTDNLSYSRTFYPESKTTSYLNYLASQSHQKIYKNKRESSNRFISFFTNEFPKLMFGYQRHLLLSFLTFLLFAIIGAYSAATDGAYVRSILGDGYVNMTLKNIANNDPMRVYKEMNETEMFLGITINNIKVALMAFIYGILFCVGSLFIMMKNGVMLGSFQYFFYDKGVLWESVRTIWIHGTIEISVIIIAGAAGLVLGSGILFPGTYTRLASFKHSMKDGLKIVVSTIPFFIIAGFLEGFVTRHTEMPDWLAILIISISLLLILFYYVLYPHIVNKKQRQLKK</sequence>
<gene>
    <name evidence="2" type="ORF">DSM00_918</name>
</gene>
<keyword evidence="1" id="KW-1133">Transmembrane helix</keyword>
<feature type="transmembrane region" description="Helical" evidence="1">
    <location>
        <begin position="216"/>
        <end position="243"/>
    </location>
</feature>
<dbReference type="PANTHER" id="PTHR35337">
    <property type="entry name" value="SLR1478 PROTEIN"/>
    <property type="match status" value="1"/>
</dbReference>
<organism evidence="2 3">
    <name type="scientific">Leeuwenhoekiella aequorea</name>
    <dbReference type="NCBI Taxonomy" id="283736"/>
    <lineage>
        <taxon>Bacteria</taxon>
        <taxon>Pseudomonadati</taxon>
        <taxon>Bacteroidota</taxon>
        <taxon>Flavobacteriia</taxon>
        <taxon>Flavobacteriales</taxon>
        <taxon>Flavobacteriaceae</taxon>
        <taxon>Leeuwenhoekiella</taxon>
    </lineage>
</organism>
<dbReference type="EMBL" id="QOVM01000002">
    <property type="protein sequence ID" value="RXG23305.1"/>
    <property type="molecule type" value="Genomic_DNA"/>
</dbReference>
<proteinExistence type="predicted"/>
<evidence type="ECO:0000313" key="2">
    <source>
        <dbReference type="EMBL" id="RXG23305.1"/>
    </source>
</evidence>
<dbReference type="RefSeq" id="WP_128756845.1">
    <property type="nucleotide sequence ID" value="NZ_QOVM01000002.1"/>
</dbReference>
<feature type="transmembrane region" description="Helical" evidence="1">
    <location>
        <begin position="101"/>
        <end position="120"/>
    </location>
</feature>
<keyword evidence="1" id="KW-0812">Transmembrane</keyword>
<name>A0A4Q0P9R4_9FLAO</name>
<keyword evidence="3" id="KW-1185">Reference proteome</keyword>
<accession>A0A4Q0P9R4</accession>
<keyword evidence="1" id="KW-0472">Membrane</keyword>
<feature type="transmembrane region" description="Helical" evidence="1">
    <location>
        <begin position="159"/>
        <end position="179"/>
    </location>
</feature>
<dbReference type="InterPro" id="IPR002798">
    <property type="entry name" value="SpoIIM-like"/>
</dbReference>
<comment type="caution">
    <text evidence="2">The sequence shown here is derived from an EMBL/GenBank/DDBJ whole genome shotgun (WGS) entry which is preliminary data.</text>
</comment>
<feature type="transmembrane region" description="Helical" evidence="1">
    <location>
        <begin position="290"/>
        <end position="309"/>
    </location>
</feature>
<dbReference type="Pfam" id="PF01944">
    <property type="entry name" value="SpoIIM"/>
    <property type="match status" value="1"/>
</dbReference>
<protein>
    <submittedName>
        <fullName evidence="2">Putative membrane protein SpoIIM required for sporulation</fullName>
    </submittedName>
</protein>
<dbReference type="PANTHER" id="PTHR35337:SF1">
    <property type="entry name" value="SLR1478 PROTEIN"/>
    <property type="match status" value="1"/>
</dbReference>
<dbReference type="AlphaFoldDB" id="A0A4Q0P9R4"/>
<evidence type="ECO:0000313" key="3">
    <source>
        <dbReference type="Proteomes" id="UP000289238"/>
    </source>
</evidence>
<reference evidence="2 3" key="1">
    <citation type="submission" date="2018-07" db="EMBL/GenBank/DDBJ databases">
        <title>Leeuwenhoekiella genomics.</title>
        <authorList>
            <person name="Tahon G."/>
            <person name="Willems A."/>
        </authorList>
    </citation>
    <scope>NUCLEOTIDE SEQUENCE [LARGE SCALE GENOMIC DNA]</scope>
    <source>
        <strain evidence="2 3">LMG 22550</strain>
    </source>
</reference>
<dbReference type="OrthoDB" id="9800053at2"/>
<dbReference type="Proteomes" id="UP000289238">
    <property type="component" value="Unassembled WGS sequence"/>
</dbReference>
<feature type="transmembrane region" description="Helical" evidence="1">
    <location>
        <begin position="263"/>
        <end position="284"/>
    </location>
</feature>
<evidence type="ECO:0000256" key="1">
    <source>
        <dbReference type="SAM" id="Phobius"/>
    </source>
</evidence>